<keyword evidence="1" id="KW-0378">Hydrolase</keyword>
<dbReference type="STRING" id="604330.SAMN04489857_1591"/>
<dbReference type="PANTHER" id="PTHR46517">
    <property type="entry name" value="FRUCTOSE-2,6-BISPHOSPHATASE TIGAR"/>
    <property type="match status" value="1"/>
</dbReference>
<feature type="active site" description="Proton donor/acceptor" evidence="2">
    <location>
        <position position="85"/>
    </location>
</feature>
<evidence type="ECO:0000256" key="3">
    <source>
        <dbReference type="PIRSR" id="PIRSR613078-2"/>
    </source>
</evidence>
<evidence type="ECO:0000313" key="6">
    <source>
        <dbReference type="Proteomes" id="UP000198528"/>
    </source>
</evidence>
<feature type="active site" description="Tele-phosphohistidine intermediate" evidence="2">
    <location>
        <position position="11"/>
    </location>
</feature>
<proteinExistence type="predicted"/>
<dbReference type="GO" id="GO:0005829">
    <property type="term" value="C:cytosol"/>
    <property type="evidence" value="ECO:0007669"/>
    <property type="project" value="TreeGrafter"/>
</dbReference>
<gene>
    <name evidence="4" type="ORF">SAMN04487824_10341</name>
    <name evidence="5" type="ORF">SAMN04489857_1591</name>
</gene>
<evidence type="ECO:0000313" key="4">
    <source>
        <dbReference type="EMBL" id="SDC09183.1"/>
    </source>
</evidence>
<keyword evidence="6" id="KW-1185">Reference proteome</keyword>
<name>A0A1H1MVB2_9ACTN</name>
<dbReference type="Proteomes" id="UP000198528">
    <property type="component" value="Unassembled WGS sequence"/>
</dbReference>
<evidence type="ECO:0000256" key="1">
    <source>
        <dbReference type="ARBA" id="ARBA00022801"/>
    </source>
</evidence>
<organism evidence="5 7">
    <name type="scientific">Parafannyhessea umbonata</name>
    <dbReference type="NCBI Taxonomy" id="604330"/>
    <lineage>
        <taxon>Bacteria</taxon>
        <taxon>Bacillati</taxon>
        <taxon>Actinomycetota</taxon>
        <taxon>Coriobacteriia</taxon>
        <taxon>Coriobacteriales</taxon>
        <taxon>Atopobiaceae</taxon>
        <taxon>Parafannyhessea</taxon>
    </lineage>
</organism>
<dbReference type="OrthoDB" id="4131070at2"/>
<evidence type="ECO:0000256" key="2">
    <source>
        <dbReference type="PIRSR" id="PIRSR613078-1"/>
    </source>
</evidence>
<dbReference type="Pfam" id="PF00300">
    <property type="entry name" value="His_Phos_1"/>
    <property type="match status" value="1"/>
</dbReference>
<dbReference type="GO" id="GO:0043456">
    <property type="term" value="P:regulation of pentose-phosphate shunt"/>
    <property type="evidence" value="ECO:0007669"/>
    <property type="project" value="TreeGrafter"/>
</dbReference>
<dbReference type="Gene3D" id="3.40.50.1240">
    <property type="entry name" value="Phosphoglycerate mutase-like"/>
    <property type="match status" value="1"/>
</dbReference>
<dbReference type="EMBL" id="LT629759">
    <property type="protein sequence ID" value="SDR90783.1"/>
    <property type="molecule type" value="Genomic_DNA"/>
</dbReference>
<dbReference type="PANTHER" id="PTHR46517:SF1">
    <property type="entry name" value="FRUCTOSE-2,6-BISPHOSPHATASE TIGAR"/>
    <property type="match status" value="1"/>
</dbReference>
<dbReference type="InterPro" id="IPR051695">
    <property type="entry name" value="Phosphoglycerate_Mutase"/>
</dbReference>
<sequence>MKKVTFYYVRHGRTEFNRDKIIQGGRVDSPLVSESVPAIERSAKALSQIEFARCYVSPLNRTHQTAEVLLAGRNVETRVNANLREFDFGDIDGKPYKDNRGTFTRCFLRQDFSSVGGESGKEVRERVRRAFKKMYKESADGDNILVVGHGAYLRYVVLEFAKMSGFSRRLVSTTMRVPNAGIATIVATDGEFELVCMPVKAEKFRPVN</sequence>
<dbReference type="RefSeq" id="WP_090845138.1">
    <property type="nucleotide sequence ID" value="NZ_FMZL01000003.1"/>
</dbReference>
<dbReference type="InterPro" id="IPR013078">
    <property type="entry name" value="His_Pase_superF_clade-1"/>
</dbReference>
<dbReference type="AlphaFoldDB" id="A0A1H1MVB2"/>
<dbReference type="GeneID" id="78500926"/>
<dbReference type="Proteomes" id="UP000199480">
    <property type="component" value="Chromosome I"/>
</dbReference>
<feature type="binding site" evidence="3">
    <location>
        <position position="61"/>
    </location>
    <ligand>
        <name>substrate</name>
    </ligand>
</feature>
<dbReference type="InterPro" id="IPR029033">
    <property type="entry name" value="His_PPase_superfam"/>
</dbReference>
<dbReference type="EMBL" id="FMZL01000003">
    <property type="protein sequence ID" value="SDC09183.1"/>
    <property type="molecule type" value="Genomic_DNA"/>
</dbReference>
<dbReference type="SMART" id="SM00855">
    <property type="entry name" value="PGAM"/>
    <property type="match status" value="1"/>
</dbReference>
<protein>
    <submittedName>
        <fullName evidence="5">Probable phosphoglycerate mutase</fullName>
    </submittedName>
</protein>
<dbReference type="SUPFAM" id="SSF53254">
    <property type="entry name" value="Phosphoglycerate mutase-like"/>
    <property type="match status" value="1"/>
</dbReference>
<reference evidence="6 7" key="2">
    <citation type="submission" date="2016-10" db="EMBL/GenBank/DDBJ databases">
        <authorList>
            <person name="Varghese N."/>
            <person name="Submissions S."/>
        </authorList>
    </citation>
    <scope>NUCLEOTIDE SEQUENCE [LARGE SCALE GENOMIC DNA]</scope>
    <source>
        <strain evidence="6">DSM 22619</strain>
        <strain evidence="7">DSM 22620</strain>
    </source>
</reference>
<dbReference type="GO" id="GO:0004331">
    <property type="term" value="F:fructose-2,6-bisphosphate 2-phosphatase activity"/>
    <property type="evidence" value="ECO:0007669"/>
    <property type="project" value="TreeGrafter"/>
</dbReference>
<evidence type="ECO:0000313" key="7">
    <source>
        <dbReference type="Proteomes" id="UP000199480"/>
    </source>
</evidence>
<feature type="binding site" evidence="3">
    <location>
        <begin position="10"/>
        <end position="17"/>
    </location>
    <ligand>
        <name>substrate</name>
    </ligand>
</feature>
<dbReference type="GO" id="GO:0045820">
    <property type="term" value="P:negative regulation of glycolytic process"/>
    <property type="evidence" value="ECO:0007669"/>
    <property type="project" value="TreeGrafter"/>
</dbReference>
<evidence type="ECO:0000313" key="5">
    <source>
        <dbReference type="EMBL" id="SDR90783.1"/>
    </source>
</evidence>
<dbReference type="CDD" id="cd07067">
    <property type="entry name" value="HP_PGM_like"/>
    <property type="match status" value="1"/>
</dbReference>
<accession>A0A1H1MVB2</accession>
<reference evidence="5" key="1">
    <citation type="submission" date="2016-10" db="EMBL/GenBank/DDBJ databases">
        <authorList>
            <person name="de Groot N.N."/>
        </authorList>
    </citation>
    <scope>NUCLEOTIDE SEQUENCE [LARGE SCALE GENOMIC DNA]</scope>
    <source>
        <strain evidence="4">DSM 22619</strain>
        <strain evidence="5">DSM 22620</strain>
    </source>
</reference>